<evidence type="ECO:0000313" key="3">
    <source>
        <dbReference type="Proteomes" id="UP000324222"/>
    </source>
</evidence>
<accession>A0A5B7EL66</accession>
<proteinExistence type="predicted"/>
<sequence length="149" mass="15424">MQLLNDDISGGVLVPCAHHHAEKSNDKLNSIITHTCTLAIGNPAGLAIVVGGARWPAHPPIGPPPPADQYWAEILVQSGASVGQKSGKGGAAAKEACSSLETMWSGQNLQGLQHTASTTTACLRASFPPSRPPARPPARPPVLTPPLCY</sequence>
<evidence type="ECO:0000313" key="2">
    <source>
        <dbReference type="EMBL" id="MPC33889.1"/>
    </source>
</evidence>
<dbReference type="EMBL" id="VSRR010002935">
    <property type="protein sequence ID" value="MPC33889.1"/>
    <property type="molecule type" value="Genomic_DNA"/>
</dbReference>
<feature type="compositionally biased region" description="Pro residues" evidence="1">
    <location>
        <begin position="129"/>
        <end position="149"/>
    </location>
</feature>
<evidence type="ECO:0000256" key="1">
    <source>
        <dbReference type="SAM" id="MobiDB-lite"/>
    </source>
</evidence>
<name>A0A5B7EL66_PORTR</name>
<organism evidence="2 3">
    <name type="scientific">Portunus trituberculatus</name>
    <name type="common">Swimming crab</name>
    <name type="synonym">Neptunus trituberculatus</name>
    <dbReference type="NCBI Taxonomy" id="210409"/>
    <lineage>
        <taxon>Eukaryota</taxon>
        <taxon>Metazoa</taxon>
        <taxon>Ecdysozoa</taxon>
        <taxon>Arthropoda</taxon>
        <taxon>Crustacea</taxon>
        <taxon>Multicrustacea</taxon>
        <taxon>Malacostraca</taxon>
        <taxon>Eumalacostraca</taxon>
        <taxon>Eucarida</taxon>
        <taxon>Decapoda</taxon>
        <taxon>Pleocyemata</taxon>
        <taxon>Brachyura</taxon>
        <taxon>Eubrachyura</taxon>
        <taxon>Portunoidea</taxon>
        <taxon>Portunidae</taxon>
        <taxon>Portuninae</taxon>
        <taxon>Portunus</taxon>
    </lineage>
</organism>
<gene>
    <name evidence="2" type="ORF">E2C01_027256</name>
</gene>
<dbReference type="AlphaFoldDB" id="A0A5B7EL66"/>
<comment type="caution">
    <text evidence="2">The sequence shown here is derived from an EMBL/GenBank/DDBJ whole genome shotgun (WGS) entry which is preliminary data.</text>
</comment>
<dbReference type="Proteomes" id="UP000324222">
    <property type="component" value="Unassembled WGS sequence"/>
</dbReference>
<reference evidence="2 3" key="1">
    <citation type="submission" date="2019-05" db="EMBL/GenBank/DDBJ databases">
        <title>Another draft genome of Portunus trituberculatus and its Hox gene families provides insights of decapod evolution.</title>
        <authorList>
            <person name="Jeong J.-H."/>
            <person name="Song I."/>
            <person name="Kim S."/>
            <person name="Choi T."/>
            <person name="Kim D."/>
            <person name="Ryu S."/>
            <person name="Kim W."/>
        </authorList>
    </citation>
    <scope>NUCLEOTIDE SEQUENCE [LARGE SCALE GENOMIC DNA]</scope>
    <source>
        <tissue evidence="2">Muscle</tissue>
    </source>
</reference>
<keyword evidence="3" id="KW-1185">Reference proteome</keyword>
<protein>
    <submittedName>
        <fullName evidence="2">Uncharacterized protein</fullName>
    </submittedName>
</protein>
<feature type="region of interest" description="Disordered" evidence="1">
    <location>
        <begin position="123"/>
        <end position="149"/>
    </location>
</feature>